<comment type="caution">
    <text evidence="4">The sequence shown here is derived from an EMBL/GenBank/DDBJ whole genome shotgun (WGS) entry which is preliminary data.</text>
</comment>
<accession>A0A9P4IK71</accession>
<reference evidence="4" key="1">
    <citation type="journal article" date="2020" name="Stud. Mycol.">
        <title>101 Dothideomycetes genomes: a test case for predicting lifestyles and emergence of pathogens.</title>
        <authorList>
            <person name="Haridas S."/>
            <person name="Albert R."/>
            <person name="Binder M."/>
            <person name="Bloem J."/>
            <person name="Labutti K."/>
            <person name="Salamov A."/>
            <person name="Andreopoulos B."/>
            <person name="Baker S."/>
            <person name="Barry K."/>
            <person name="Bills G."/>
            <person name="Bluhm B."/>
            <person name="Cannon C."/>
            <person name="Castanera R."/>
            <person name="Culley D."/>
            <person name="Daum C."/>
            <person name="Ezra D."/>
            <person name="Gonzalez J."/>
            <person name="Henrissat B."/>
            <person name="Kuo A."/>
            <person name="Liang C."/>
            <person name="Lipzen A."/>
            <person name="Lutzoni F."/>
            <person name="Magnuson J."/>
            <person name="Mondo S."/>
            <person name="Nolan M."/>
            <person name="Ohm R."/>
            <person name="Pangilinan J."/>
            <person name="Park H.-J."/>
            <person name="Ramirez L."/>
            <person name="Alfaro M."/>
            <person name="Sun H."/>
            <person name="Tritt A."/>
            <person name="Yoshinaga Y."/>
            <person name="Zwiers L.-H."/>
            <person name="Turgeon B."/>
            <person name="Goodwin S."/>
            <person name="Spatafora J."/>
            <person name="Crous P."/>
            <person name="Grigoriev I."/>
        </authorList>
    </citation>
    <scope>NUCLEOTIDE SEQUENCE</scope>
    <source>
        <strain evidence="4">CBS 133067</strain>
    </source>
</reference>
<evidence type="ECO:0000313" key="5">
    <source>
        <dbReference type="Proteomes" id="UP000799772"/>
    </source>
</evidence>
<evidence type="ECO:0000313" key="4">
    <source>
        <dbReference type="EMBL" id="KAF2100007.1"/>
    </source>
</evidence>
<dbReference type="GO" id="GO:0005634">
    <property type="term" value="C:nucleus"/>
    <property type="evidence" value="ECO:0007669"/>
    <property type="project" value="UniProtKB-SubCell"/>
</dbReference>
<proteinExistence type="predicted"/>
<evidence type="ECO:0000259" key="3">
    <source>
        <dbReference type="Pfam" id="PF13934"/>
    </source>
</evidence>
<keyword evidence="5" id="KW-1185">Reference proteome</keyword>
<evidence type="ECO:0000256" key="1">
    <source>
        <dbReference type="ARBA" id="ARBA00004123"/>
    </source>
</evidence>
<dbReference type="EMBL" id="ML978125">
    <property type="protein sequence ID" value="KAF2100007.1"/>
    <property type="molecule type" value="Genomic_DNA"/>
</dbReference>
<dbReference type="AlphaFoldDB" id="A0A9P4IK71"/>
<name>A0A9P4IK71_9PEZI</name>
<comment type="subcellular location">
    <subcellularLocation>
        <location evidence="1">Nucleus</location>
    </subcellularLocation>
</comment>
<protein>
    <recommendedName>
        <fullName evidence="3">ELYS-like domain-containing protein</fullName>
    </recommendedName>
</protein>
<organism evidence="4 5">
    <name type="scientific">Rhizodiscina lignyota</name>
    <dbReference type="NCBI Taxonomy" id="1504668"/>
    <lineage>
        <taxon>Eukaryota</taxon>
        <taxon>Fungi</taxon>
        <taxon>Dikarya</taxon>
        <taxon>Ascomycota</taxon>
        <taxon>Pezizomycotina</taxon>
        <taxon>Dothideomycetes</taxon>
        <taxon>Pleosporomycetidae</taxon>
        <taxon>Aulographales</taxon>
        <taxon>Rhizodiscinaceae</taxon>
        <taxon>Rhizodiscina</taxon>
    </lineage>
</organism>
<dbReference type="Proteomes" id="UP000799772">
    <property type="component" value="Unassembled WGS sequence"/>
</dbReference>
<sequence>MLDVKSFDAIFSYDPRTHYLNDRLGEINKCRHTLDVLFIERLLDSLGLKHAAQLYAPRDNRGLRELHHEIVTSNIAMHHKQALLYYILMDVQHPDEEEAERFANEVDLPQSYRWAIMGFWEMDQLDFRSAMDHLTHPSLLPTFSSDILAILLVHSKDRTLPLAYHHAVSPPLPLGSDLRQRYFQYLVSLSVKQAFFFTRSQPDRQELFKALIKHILTEKASAARADQAVDLVDLPMDAEEQEWWEDFLTGKGHGLPKAKDTLNMRDILTGREGRLLLPKKDRSDGTMIDGVDWSTFRSGVSKAMGPRSGMTTKY</sequence>
<gene>
    <name evidence="4" type="ORF">NA57DRAFT_75509</name>
</gene>
<feature type="domain" description="ELYS-like" evidence="3">
    <location>
        <begin position="36"/>
        <end position="249"/>
    </location>
</feature>
<evidence type="ECO:0000256" key="2">
    <source>
        <dbReference type="ARBA" id="ARBA00023242"/>
    </source>
</evidence>
<dbReference type="InterPro" id="IPR025151">
    <property type="entry name" value="ELYS_dom"/>
</dbReference>
<dbReference type="Pfam" id="PF13934">
    <property type="entry name" value="ELYS"/>
    <property type="match status" value="1"/>
</dbReference>
<dbReference type="OrthoDB" id="20729at2759"/>
<keyword evidence="2" id="KW-0539">Nucleus</keyword>